<reference evidence="10 11" key="1">
    <citation type="submission" date="2019-12" db="EMBL/GenBank/DDBJ databases">
        <authorList>
            <person name="Alioto T."/>
            <person name="Alioto T."/>
            <person name="Gomez Garrido J."/>
        </authorList>
    </citation>
    <scope>NUCLEOTIDE SEQUENCE [LARGE SCALE GENOMIC DNA]</scope>
</reference>
<dbReference type="EMBL" id="CACTIH010004417">
    <property type="protein sequence ID" value="CAA2990825.1"/>
    <property type="molecule type" value="Genomic_DNA"/>
</dbReference>
<keyword evidence="3" id="KW-0274">FAD</keyword>
<dbReference type="InterPro" id="IPR036188">
    <property type="entry name" value="FAD/NAD-bd_sf"/>
</dbReference>
<comment type="similarity">
    <text evidence="6">Belongs to the L2HGDH family.</text>
</comment>
<organism evidence="10 11">
    <name type="scientific">Olea europaea subsp. europaea</name>
    <dbReference type="NCBI Taxonomy" id="158383"/>
    <lineage>
        <taxon>Eukaryota</taxon>
        <taxon>Viridiplantae</taxon>
        <taxon>Streptophyta</taxon>
        <taxon>Embryophyta</taxon>
        <taxon>Tracheophyta</taxon>
        <taxon>Spermatophyta</taxon>
        <taxon>Magnoliopsida</taxon>
        <taxon>eudicotyledons</taxon>
        <taxon>Gunneridae</taxon>
        <taxon>Pentapetalae</taxon>
        <taxon>asterids</taxon>
        <taxon>lamiids</taxon>
        <taxon>Lamiales</taxon>
        <taxon>Oleaceae</taxon>
        <taxon>Oleeae</taxon>
        <taxon>Olea</taxon>
    </lineage>
</organism>
<feature type="domain" description="FAD dependent oxidoreductase" evidence="9">
    <location>
        <begin position="35"/>
        <end position="120"/>
    </location>
</feature>
<keyword evidence="2" id="KW-0285">Flavoprotein</keyword>
<accession>A0A8S0SEP6</accession>
<keyword evidence="11" id="KW-1185">Reference proteome</keyword>
<sequence length="171" mass="18540">MKKFKTLLATTRNAIKSASYFIDEQYKSVSKEKVDTVVIGVGVVGIAIARELAVNHGREVIVLESTSTFGTGTSSRNSEVIHAGIYYPRNSLKSCAREGDRVEGEFGTGIFEPFRAVGYITTNVPFSACLGTETFVTVSVGKAFQIYNCGKQNLVLVGSQLPKKIRALASY</sequence>
<dbReference type="InterPro" id="IPR006076">
    <property type="entry name" value="FAD-dep_OxRdtase"/>
</dbReference>
<evidence type="ECO:0000256" key="5">
    <source>
        <dbReference type="ARBA" id="ARBA00036066"/>
    </source>
</evidence>
<comment type="catalytic activity">
    <reaction evidence="5">
        <text>(S)-2-hydroxyglutarate + A = 2-oxoglutarate + AH2</text>
        <dbReference type="Rhea" id="RHEA:21252"/>
        <dbReference type="ChEBI" id="CHEBI:13193"/>
        <dbReference type="ChEBI" id="CHEBI:16782"/>
        <dbReference type="ChEBI" id="CHEBI:16810"/>
        <dbReference type="ChEBI" id="CHEBI:17499"/>
        <dbReference type="EC" id="1.1.99.2"/>
    </reaction>
</comment>
<evidence type="ECO:0000256" key="1">
    <source>
        <dbReference type="ARBA" id="ARBA00001974"/>
    </source>
</evidence>
<evidence type="ECO:0000313" key="10">
    <source>
        <dbReference type="EMBL" id="CAA2990825.1"/>
    </source>
</evidence>
<dbReference type="Pfam" id="PF01266">
    <property type="entry name" value="DAO"/>
    <property type="match status" value="1"/>
</dbReference>
<evidence type="ECO:0000313" key="11">
    <source>
        <dbReference type="Proteomes" id="UP000594638"/>
    </source>
</evidence>
<dbReference type="EC" id="1.1.99.2" evidence="7"/>
<comment type="cofactor">
    <cofactor evidence="1">
        <name>FAD</name>
        <dbReference type="ChEBI" id="CHEBI:57692"/>
    </cofactor>
</comment>
<gene>
    <name evidence="10" type="ORF">OLEA9_A048613</name>
</gene>
<dbReference type="GO" id="GO:0047545">
    <property type="term" value="F:(S)-2-hydroxyglutarate dehydrogenase activity"/>
    <property type="evidence" value="ECO:0007669"/>
    <property type="project" value="UniProtKB-EC"/>
</dbReference>
<comment type="caution">
    <text evidence="10">The sequence shown here is derived from an EMBL/GenBank/DDBJ whole genome shotgun (WGS) entry which is preliminary data.</text>
</comment>
<proteinExistence type="inferred from homology"/>
<evidence type="ECO:0000256" key="7">
    <source>
        <dbReference type="ARBA" id="ARBA00038878"/>
    </source>
</evidence>
<evidence type="ECO:0000259" key="9">
    <source>
        <dbReference type="Pfam" id="PF01266"/>
    </source>
</evidence>
<keyword evidence="4" id="KW-0560">Oxidoreductase</keyword>
<evidence type="ECO:0000256" key="6">
    <source>
        <dbReference type="ARBA" id="ARBA00037941"/>
    </source>
</evidence>
<dbReference type="OrthoDB" id="10250769at2759"/>
<dbReference type="AlphaFoldDB" id="A0A8S0SEP6"/>
<evidence type="ECO:0000256" key="3">
    <source>
        <dbReference type="ARBA" id="ARBA00022827"/>
    </source>
</evidence>
<evidence type="ECO:0000256" key="2">
    <source>
        <dbReference type="ARBA" id="ARBA00022630"/>
    </source>
</evidence>
<dbReference type="SUPFAM" id="SSF51905">
    <property type="entry name" value="FAD/NAD(P)-binding domain"/>
    <property type="match status" value="1"/>
</dbReference>
<dbReference type="Proteomes" id="UP000594638">
    <property type="component" value="Unassembled WGS sequence"/>
</dbReference>
<evidence type="ECO:0000256" key="8">
    <source>
        <dbReference type="ARBA" id="ARBA00041137"/>
    </source>
</evidence>
<dbReference type="Gene3D" id="3.50.50.60">
    <property type="entry name" value="FAD/NAD(P)-binding domain"/>
    <property type="match status" value="1"/>
</dbReference>
<dbReference type="InterPro" id="IPR015943">
    <property type="entry name" value="WD40/YVTN_repeat-like_dom_sf"/>
</dbReference>
<evidence type="ECO:0000256" key="4">
    <source>
        <dbReference type="ARBA" id="ARBA00023002"/>
    </source>
</evidence>
<dbReference type="PANTHER" id="PTHR43104">
    <property type="entry name" value="L-2-HYDROXYGLUTARATE DEHYDROGENASE, MITOCHONDRIAL"/>
    <property type="match status" value="1"/>
</dbReference>
<dbReference type="Gene3D" id="2.130.10.10">
    <property type="entry name" value="YVTN repeat-like/Quinoprotein amine dehydrogenase"/>
    <property type="match status" value="1"/>
</dbReference>
<name>A0A8S0SEP6_OLEEU</name>
<dbReference type="Gramene" id="OE9A048613T1">
    <property type="protein sequence ID" value="OE9A048613C1"/>
    <property type="gene ID" value="OE9A048613"/>
</dbReference>
<protein>
    <recommendedName>
        <fullName evidence="8">L-2-hydroxyglutarate dehydrogenase, mitochondrial</fullName>
        <ecNumber evidence="7">1.1.99.2</ecNumber>
    </recommendedName>
</protein>
<dbReference type="PANTHER" id="PTHR43104:SF4">
    <property type="entry name" value="L-2-HYDROXYGLUTARATE DEHYDROGENASE, MITOCHONDRIAL"/>
    <property type="match status" value="1"/>
</dbReference>